<dbReference type="EMBL" id="QPFP01000513">
    <property type="protein sequence ID" value="TEB09261.1"/>
    <property type="molecule type" value="Genomic_DNA"/>
</dbReference>
<evidence type="ECO:0000256" key="2">
    <source>
        <dbReference type="SAM" id="MobiDB-lite"/>
    </source>
</evidence>
<evidence type="ECO:0000259" key="3">
    <source>
        <dbReference type="Pfam" id="PF18802"/>
    </source>
</evidence>
<feature type="region of interest" description="Disordered" evidence="2">
    <location>
        <begin position="1"/>
        <end position="106"/>
    </location>
</feature>
<feature type="region of interest" description="Disordered" evidence="2">
    <location>
        <begin position="288"/>
        <end position="318"/>
    </location>
</feature>
<keyword evidence="1" id="KW-0175">Coiled coil</keyword>
<feature type="compositionally biased region" description="Basic and acidic residues" evidence="2">
    <location>
        <begin position="622"/>
        <end position="646"/>
    </location>
</feature>
<dbReference type="PANTHER" id="PTHR33096:SF1">
    <property type="entry name" value="CXC1-LIKE CYSTEINE CLUSTER ASSOCIATED WITH KDZ TRANSPOSASES DOMAIN-CONTAINING PROTEIN"/>
    <property type="match status" value="1"/>
</dbReference>
<keyword evidence="5" id="KW-1185">Reference proteome</keyword>
<feature type="region of interest" description="Disordered" evidence="2">
    <location>
        <begin position="400"/>
        <end position="437"/>
    </location>
</feature>
<name>A0A4Y7RKD3_COPMI</name>
<evidence type="ECO:0000256" key="1">
    <source>
        <dbReference type="SAM" id="Coils"/>
    </source>
</evidence>
<accession>A0A4Y7RKD3</accession>
<proteinExistence type="predicted"/>
<dbReference type="PANTHER" id="PTHR33096">
    <property type="entry name" value="CXC2 DOMAIN-CONTAINING PROTEIN"/>
    <property type="match status" value="1"/>
</dbReference>
<reference evidence="4 5" key="1">
    <citation type="journal article" date="2019" name="Nat. Ecol. Evol.">
        <title>Megaphylogeny resolves global patterns of mushroom evolution.</title>
        <authorList>
            <person name="Varga T."/>
            <person name="Krizsan K."/>
            <person name="Foldi C."/>
            <person name="Dima B."/>
            <person name="Sanchez-Garcia M."/>
            <person name="Sanchez-Ramirez S."/>
            <person name="Szollosi G.J."/>
            <person name="Szarkandi J.G."/>
            <person name="Papp V."/>
            <person name="Albert L."/>
            <person name="Andreopoulos W."/>
            <person name="Angelini C."/>
            <person name="Antonin V."/>
            <person name="Barry K.W."/>
            <person name="Bougher N.L."/>
            <person name="Buchanan P."/>
            <person name="Buyck B."/>
            <person name="Bense V."/>
            <person name="Catcheside P."/>
            <person name="Chovatia M."/>
            <person name="Cooper J."/>
            <person name="Damon W."/>
            <person name="Desjardin D."/>
            <person name="Finy P."/>
            <person name="Geml J."/>
            <person name="Haridas S."/>
            <person name="Hughes K."/>
            <person name="Justo A."/>
            <person name="Karasinski D."/>
            <person name="Kautmanova I."/>
            <person name="Kiss B."/>
            <person name="Kocsube S."/>
            <person name="Kotiranta H."/>
            <person name="LaButti K.M."/>
            <person name="Lechner B.E."/>
            <person name="Liimatainen K."/>
            <person name="Lipzen A."/>
            <person name="Lukacs Z."/>
            <person name="Mihaltcheva S."/>
            <person name="Morgado L.N."/>
            <person name="Niskanen T."/>
            <person name="Noordeloos M.E."/>
            <person name="Ohm R.A."/>
            <person name="Ortiz-Santana B."/>
            <person name="Ovrebo C."/>
            <person name="Racz N."/>
            <person name="Riley R."/>
            <person name="Savchenko A."/>
            <person name="Shiryaev A."/>
            <person name="Soop K."/>
            <person name="Spirin V."/>
            <person name="Szebenyi C."/>
            <person name="Tomsovsky M."/>
            <person name="Tulloss R.E."/>
            <person name="Uehling J."/>
            <person name="Grigoriev I.V."/>
            <person name="Vagvolgyi C."/>
            <person name="Papp T."/>
            <person name="Martin F.M."/>
            <person name="Miettinen O."/>
            <person name="Hibbett D.S."/>
            <person name="Nagy L.G."/>
        </authorList>
    </citation>
    <scope>NUCLEOTIDE SEQUENCE [LARGE SCALE GENOMIC DNA]</scope>
    <source>
        <strain evidence="4 5">FP101781</strain>
    </source>
</reference>
<dbReference type="OrthoDB" id="3253684at2759"/>
<dbReference type="AlphaFoldDB" id="A0A4Y7RKD3"/>
<dbReference type="InterPro" id="IPR041320">
    <property type="entry name" value="CxC1"/>
</dbReference>
<dbReference type="InterPro" id="IPR040521">
    <property type="entry name" value="KDZ"/>
</dbReference>
<gene>
    <name evidence="4" type="ORF">FA13DRAFT_1806692</name>
</gene>
<feature type="domain" description="CxC1-like cysteine cluster associated with KDZ transposases" evidence="3">
    <location>
        <begin position="153"/>
        <end position="237"/>
    </location>
</feature>
<feature type="compositionally biased region" description="Low complexity" evidence="2">
    <location>
        <begin position="292"/>
        <end position="307"/>
    </location>
</feature>
<evidence type="ECO:0000313" key="4">
    <source>
        <dbReference type="EMBL" id="TEB09261.1"/>
    </source>
</evidence>
<organism evidence="4 5">
    <name type="scientific">Coprinellus micaceus</name>
    <name type="common">Glistening ink-cap mushroom</name>
    <name type="synonym">Coprinus micaceus</name>
    <dbReference type="NCBI Taxonomy" id="71717"/>
    <lineage>
        <taxon>Eukaryota</taxon>
        <taxon>Fungi</taxon>
        <taxon>Dikarya</taxon>
        <taxon>Basidiomycota</taxon>
        <taxon>Agaricomycotina</taxon>
        <taxon>Agaricomycetes</taxon>
        <taxon>Agaricomycetidae</taxon>
        <taxon>Agaricales</taxon>
        <taxon>Agaricineae</taxon>
        <taxon>Psathyrellaceae</taxon>
        <taxon>Coprinellus</taxon>
    </lineage>
</organism>
<comment type="caution">
    <text evidence="4">The sequence shown here is derived from an EMBL/GenBank/DDBJ whole genome shotgun (WGS) entry which is preliminary data.</text>
</comment>
<dbReference type="Pfam" id="PF18758">
    <property type="entry name" value="KDZ"/>
    <property type="match status" value="1"/>
</dbReference>
<evidence type="ECO:0000313" key="5">
    <source>
        <dbReference type="Proteomes" id="UP000298030"/>
    </source>
</evidence>
<feature type="coiled-coil region" evidence="1">
    <location>
        <begin position="670"/>
        <end position="732"/>
    </location>
</feature>
<feature type="compositionally biased region" description="Basic residues" evidence="2">
    <location>
        <begin position="94"/>
        <end position="106"/>
    </location>
</feature>
<dbReference type="STRING" id="71717.A0A4Y7RKD3"/>
<feature type="compositionally biased region" description="Basic and acidic residues" evidence="2">
    <location>
        <begin position="400"/>
        <end position="409"/>
    </location>
</feature>
<feature type="region of interest" description="Disordered" evidence="2">
    <location>
        <begin position="621"/>
        <end position="646"/>
    </location>
</feature>
<dbReference type="Pfam" id="PF18802">
    <property type="entry name" value="CxC1"/>
    <property type="match status" value="1"/>
</dbReference>
<sequence length="872" mass="97526">MKSRMAELEAASQVRSTAGTEIRRELDDQDLDISPAVPQASPDPKASFSSARESPEQPGSSSHMPAGKEEMPLPFQNMADDDGVSSALIGSPPPKKRRTKASRKANKQYQRWMDLLPALIGPYLRHIQQTYQATALPPVPDAICGACSHGPQCDHPKYARTVLCLFMHHFQSVRVTWCQGTSLPIALIEQGLFPSAPSQLHIAFSLELLSFFRALFTKSTDAVNSMAAALNSHYRTRGFRLAHSDGEEVLDPFRKSMSNALQWYECVLRRVEEKVEAIIEATEPFSIEPSTPEKSASSVVPSSESKPFGPPPPPNVRESKELTLQQTCARFLRELCPACFASAMFSRSFSSGCDFVVSLDGNFNHRHLAERGDCPHFWKPKFFLSKEFVDGVGAAIDLARNKSQKEEKKRGGKKGKPKGKETEGQAPEGKVGDSVPDAAIDDCEKSHKAGSGSTVKTYMELFDDAGVMALICRHDIPLVAANIDTPGEQQKYAIALIQHLFSLIPENATVTVLYDVGCVLNRSREKYQLFSDSVSERLVFATSIMHSYAHQHECQLVNNPRYRLGIGLSDGEGTERIWSQMTSLVGIERNLSRHRRIFMLDCRLSAIAEGSKERLGTNLKKKLNEKIPGHEKTGRDAVEKSRKSDQDLKELWDHQKRQQLSVRAHAPARIKKELEAVLTLQSELDEIEKKLLSTRNLMNELHGGSAISEGFMDDLEAQQRQVVEKVEELYASLNVHETFPELKGIDAKFITTLFLARDLKMNIRKRAISSFFEWDKLNQAKGGREVAIGTKLHQYARNAMSKRAPALRRSIKRFNELCEKLASLKKAVWCIPVPASLPEDLHDLQHNSTLMEDVWVSAAPVTTYSWLYDMDL</sequence>
<feature type="compositionally biased region" description="Polar residues" evidence="2">
    <location>
        <begin position="47"/>
        <end position="63"/>
    </location>
</feature>
<dbReference type="Proteomes" id="UP000298030">
    <property type="component" value="Unassembled WGS sequence"/>
</dbReference>
<protein>
    <recommendedName>
        <fullName evidence="3">CxC1-like cysteine cluster associated with KDZ transposases domain-containing protein</fullName>
    </recommendedName>
</protein>